<feature type="compositionally biased region" description="Polar residues" evidence="1">
    <location>
        <begin position="66"/>
        <end position="83"/>
    </location>
</feature>
<sequence>MPCLSNLDLYNSKLSESSISQTLQQQKGLLNQPARAIPTYSLSGTRTGTGTGTSISSIVFNSLLQNETGDTSNSDQVETTLSSYRKREPSMLPIQQRDPSTMSMPMPIPIPNAEHENRNLLSMHNETNTSSNATNLSSP</sequence>
<accession>A0A7J8RAT1</accession>
<evidence type="ECO:0000313" key="3">
    <source>
        <dbReference type="Proteomes" id="UP000593561"/>
    </source>
</evidence>
<evidence type="ECO:0000313" key="2">
    <source>
        <dbReference type="EMBL" id="MBA0610914.1"/>
    </source>
</evidence>
<reference evidence="2 3" key="1">
    <citation type="journal article" date="2019" name="Genome Biol. Evol.">
        <title>Insights into the evolution of the New World diploid cottons (Gossypium, subgenus Houzingenia) based on genome sequencing.</title>
        <authorList>
            <person name="Grover C.E."/>
            <person name="Arick M.A. 2nd"/>
            <person name="Thrash A."/>
            <person name="Conover J.L."/>
            <person name="Sanders W.S."/>
            <person name="Peterson D.G."/>
            <person name="Frelichowski J.E."/>
            <person name="Scheffler J.A."/>
            <person name="Scheffler B.E."/>
            <person name="Wendel J.F."/>
        </authorList>
    </citation>
    <scope>NUCLEOTIDE SEQUENCE [LARGE SCALE GENOMIC DNA]</scope>
    <source>
        <strain evidence="2">27</strain>
        <tissue evidence="2">Leaf</tissue>
    </source>
</reference>
<name>A0A7J8RAT1_GOSDV</name>
<dbReference type="AlphaFoldDB" id="A0A7J8RAT1"/>
<keyword evidence="3" id="KW-1185">Reference proteome</keyword>
<protein>
    <submittedName>
        <fullName evidence="2">Uncharacterized protein</fullName>
    </submittedName>
</protein>
<dbReference type="EMBL" id="JABFAC010000004">
    <property type="protein sequence ID" value="MBA0610914.1"/>
    <property type="molecule type" value="Genomic_DNA"/>
</dbReference>
<organism evidence="2 3">
    <name type="scientific">Gossypium davidsonii</name>
    <name type="common">Davidson's cotton</name>
    <name type="synonym">Gossypium klotzschianum subsp. davidsonii</name>
    <dbReference type="NCBI Taxonomy" id="34287"/>
    <lineage>
        <taxon>Eukaryota</taxon>
        <taxon>Viridiplantae</taxon>
        <taxon>Streptophyta</taxon>
        <taxon>Embryophyta</taxon>
        <taxon>Tracheophyta</taxon>
        <taxon>Spermatophyta</taxon>
        <taxon>Magnoliopsida</taxon>
        <taxon>eudicotyledons</taxon>
        <taxon>Gunneridae</taxon>
        <taxon>Pentapetalae</taxon>
        <taxon>rosids</taxon>
        <taxon>malvids</taxon>
        <taxon>Malvales</taxon>
        <taxon>Malvaceae</taxon>
        <taxon>Malvoideae</taxon>
        <taxon>Gossypium</taxon>
    </lineage>
</organism>
<proteinExistence type="predicted"/>
<feature type="non-terminal residue" evidence="2">
    <location>
        <position position="139"/>
    </location>
</feature>
<dbReference type="Proteomes" id="UP000593561">
    <property type="component" value="Unassembled WGS sequence"/>
</dbReference>
<comment type="caution">
    <text evidence="2">The sequence shown here is derived from an EMBL/GenBank/DDBJ whole genome shotgun (WGS) entry which is preliminary data.</text>
</comment>
<gene>
    <name evidence="2" type="ORF">Godav_011663</name>
</gene>
<feature type="region of interest" description="Disordered" evidence="1">
    <location>
        <begin position="66"/>
        <end position="113"/>
    </location>
</feature>
<evidence type="ECO:0000256" key="1">
    <source>
        <dbReference type="SAM" id="MobiDB-lite"/>
    </source>
</evidence>